<feature type="region of interest" description="Disordered" evidence="5">
    <location>
        <begin position="180"/>
        <end position="273"/>
    </location>
</feature>
<dbReference type="PANTHER" id="PTHR13309">
    <property type="entry name" value="NUCLEAR FRAGILE X MENTAL RETARDATION PROTEIN INTERACTING PROTEIN 1"/>
    <property type="match status" value="1"/>
</dbReference>
<feature type="region of interest" description="Disordered" evidence="5">
    <location>
        <begin position="469"/>
        <end position="550"/>
    </location>
</feature>
<evidence type="ECO:0000256" key="1">
    <source>
        <dbReference type="ARBA" id="ARBA00022723"/>
    </source>
</evidence>
<feature type="compositionally biased region" description="Polar residues" evidence="5">
    <location>
        <begin position="312"/>
        <end position="322"/>
    </location>
</feature>
<keyword evidence="1 4" id="KW-0479">Metal-binding</keyword>
<dbReference type="GO" id="GO:0008270">
    <property type="term" value="F:zinc ion binding"/>
    <property type="evidence" value="ECO:0007669"/>
    <property type="project" value="UniProtKB-KW"/>
</dbReference>
<feature type="region of interest" description="Disordered" evidence="5">
    <location>
        <begin position="299"/>
        <end position="397"/>
    </location>
</feature>
<dbReference type="InterPro" id="IPR039136">
    <property type="entry name" value="NUFIP1-like"/>
</dbReference>
<feature type="zinc finger region" description="C3H1-type" evidence="4">
    <location>
        <begin position="394"/>
        <end position="422"/>
    </location>
</feature>
<dbReference type="PANTHER" id="PTHR13309:SF0">
    <property type="entry name" value="FMR1-INTERACTING PROTEIN NUFIP1"/>
    <property type="match status" value="1"/>
</dbReference>
<feature type="compositionally biased region" description="Polar residues" evidence="5">
    <location>
        <begin position="475"/>
        <end position="494"/>
    </location>
</feature>
<evidence type="ECO:0000313" key="7">
    <source>
        <dbReference type="EMBL" id="UQC86766.1"/>
    </source>
</evidence>
<dbReference type="SUPFAM" id="SSF90229">
    <property type="entry name" value="CCCH zinc finger"/>
    <property type="match status" value="1"/>
</dbReference>
<evidence type="ECO:0000256" key="3">
    <source>
        <dbReference type="ARBA" id="ARBA00022833"/>
    </source>
</evidence>
<reference evidence="7" key="1">
    <citation type="journal article" date="2021" name="Mol. Plant Microbe Interact.">
        <title>Complete Genome Sequence of the Plant-Pathogenic Fungus Colletotrichum lupini.</title>
        <authorList>
            <person name="Baroncelli R."/>
            <person name="Pensec F."/>
            <person name="Da Lio D."/>
            <person name="Boufleur T."/>
            <person name="Vicente I."/>
            <person name="Sarrocco S."/>
            <person name="Picot A."/>
            <person name="Baraldi E."/>
            <person name="Sukno S."/>
            <person name="Thon M."/>
            <person name="Le Floch G."/>
        </authorList>
    </citation>
    <scope>NUCLEOTIDE SEQUENCE</scope>
    <source>
        <strain evidence="7">IMI 504893</strain>
    </source>
</reference>
<dbReference type="RefSeq" id="XP_049148377.1">
    <property type="nucleotide sequence ID" value="XM_049291232.1"/>
</dbReference>
<dbReference type="GO" id="GO:0000492">
    <property type="term" value="P:box C/D snoRNP assembly"/>
    <property type="evidence" value="ECO:0007669"/>
    <property type="project" value="TreeGrafter"/>
</dbReference>
<keyword evidence="3 4" id="KW-0862">Zinc</keyword>
<dbReference type="InterPro" id="IPR000571">
    <property type="entry name" value="Znf_CCCH"/>
</dbReference>
<feature type="compositionally biased region" description="Acidic residues" evidence="5">
    <location>
        <begin position="262"/>
        <end position="271"/>
    </location>
</feature>
<accession>A0A9Q8WKM3</accession>
<dbReference type="AlphaFoldDB" id="A0A9Q8WKM3"/>
<evidence type="ECO:0000256" key="4">
    <source>
        <dbReference type="PROSITE-ProRule" id="PRU00723"/>
    </source>
</evidence>
<feature type="compositionally biased region" description="Polar residues" evidence="5">
    <location>
        <begin position="122"/>
        <end position="141"/>
    </location>
</feature>
<name>A0A9Q8WKM3_9PEZI</name>
<proteinExistence type="predicted"/>
<organism evidence="7 8">
    <name type="scientific">Colletotrichum lupini</name>
    <dbReference type="NCBI Taxonomy" id="145971"/>
    <lineage>
        <taxon>Eukaryota</taxon>
        <taxon>Fungi</taxon>
        <taxon>Dikarya</taxon>
        <taxon>Ascomycota</taxon>
        <taxon>Pezizomycotina</taxon>
        <taxon>Sordariomycetes</taxon>
        <taxon>Hypocreomycetidae</taxon>
        <taxon>Glomerellales</taxon>
        <taxon>Glomerellaceae</taxon>
        <taxon>Colletotrichum</taxon>
        <taxon>Colletotrichum acutatum species complex</taxon>
    </lineage>
</organism>
<dbReference type="Proteomes" id="UP000830671">
    <property type="component" value="Chromosome 6"/>
</dbReference>
<dbReference type="GO" id="GO:0005634">
    <property type="term" value="C:nucleus"/>
    <property type="evidence" value="ECO:0007669"/>
    <property type="project" value="TreeGrafter"/>
</dbReference>
<dbReference type="EMBL" id="CP019478">
    <property type="protein sequence ID" value="UQC86766.1"/>
    <property type="molecule type" value="Genomic_DNA"/>
</dbReference>
<evidence type="ECO:0000313" key="8">
    <source>
        <dbReference type="Proteomes" id="UP000830671"/>
    </source>
</evidence>
<evidence type="ECO:0000256" key="2">
    <source>
        <dbReference type="ARBA" id="ARBA00022771"/>
    </source>
</evidence>
<dbReference type="InterPro" id="IPR036855">
    <property type="entry name" value="Znf_CCCH_sf"/>
</dbReference>
<dbReference type="GeneID" id="73346242"/>
<dbReference type="KEGG" id="clup:CLUP02_12268"/>
<feature type="region of interest" description="Disordered" evidence="5">
    <location>
        <begin position="122"/>
        <end position="145"/>
    </location>
</feature>
<evidence type="ECO:0000256" key="5">
    <source>
        <dbReference type="SAM" id="MobiDB-lite"/>
    </source>
</evidence>
<evidence type="ECO:0000259" key="6">
    <source>
        <dbReference type="PROSITE" id="PS50103"/>
    </source>
</evidence>
<feature type="domain" description="C3H1-type" evidence="6">
    <location>
        <begin position="394"/>
        <end position="422"/>
    </location>
</feature>
<protein>
    <recommendedName>
        <fullName evidence="6">C3H1-type domain-containing protein</fullName>
    </recommendedName>
</protein>
<gene>
    <name evidence="7" type="ORF">CLUP02_12268</name>
</gene>
<feature type="compositionally biased region" description="Low complexity" evidence="5">
    <location>
        <begin position="495"/>
        <end position="504"/>
    </location>
</feature>
<feature type="compositionally biased region" description="Basic and acidic residues" evidence="5">
    <location>
        <begin position="323"/>
        <end position="346"/>
    </location>
</feature>
<dbReference type="Pfam" id="PF10453">
    <property type="entry name" value="NUFIP1"/>
    <property type="match status" value="1"/>
</dbReference>
<dbReference type="InterPro" id="IPR019496">
    <property type="entry name" value="NUFIP1_cons_dom"/>
</dbReference>
<keyword evidence="2 4" id="KW-0863">Zinc-finger</keyword>
<sequence length="550" mass="59767">MGITAALTNSIHEAEVLMLPVAGVLVIHQMVAQSTPRPISLSTNIPASSHTLNIAQDIPPSSNNLLAATTLLSSSGIKTTDMAPPSMALTLLRLCRLPTTIRTTLPRSTLILNTHNILSRHLTSQPTGHSSRNNHSSNPTPNRIPLLHRIPLASRGLDTNPMLKVPTALVAAEAVTETIEAAPEAGRGRGGHRGGNPRGRGSFHGNDRGRHRQQGNNNHNHNHNNRQDGGFHHKHDKHDNAASGKKKKRKTNTLGLTPGQDSESEDDEMEEETLRKLIGADALQVTDVASYIAERKKRFPTAARVKAKKSAETTQGSGNKIHSSLEKEENLASKLRRQLEKVESSIKRKREQQDEGDEMRGSPSIDIKSEDDEPEVASSRVQPAPPPPPPAKKADISKHCKYYSTGGTCGKKGKCRFVHDPAVREAAMKEREMNNGHLTIQQRLILNDKDQEDLTVLQSIQYLREKGLMKPEDQPNGTNGHTGSQTSHSQSRQHPSSLPAAPASLPAPPMKHHGLPPHKPPPSAGGSTVRYKGWNLSGYGNSGLKSEDLP</sequence>
<keyword evidence="8" id="KW-1185">Reference proteome</keyword>
<dbReference type="GO" id="GO:0003723">
    <property type="term" value="F:RNA binding"/>
    <property type="evidence" value="ECO:0007669"/>
    <property type="project" value="InterPro"/>
</dbReference>
<dbReference type="PROSITE" id="PS50103">
    <property type="entry name" value="ZF_C3H1"/>
    <property type="match status" value="1"/>
</dbReference>